<dbReference type="NCBIfam" id="TIGR03720">
    <property type="entry name" value="exospor_lead"/>
    <property type="match status" value="1"/>
</dbReference>
<dbReference type="EMBL" id="JAOXJG010000005">
    <property type="protein sequence ID" value="MCW1239245.1"/>
    <property type="molecule type" value="Genomic_DNA"/>
</dbReference>
<name>A0ABT3ER17_9BACI</name>
<keyword evidence="2" id="KW-1185">Reference proteome</keyword>
<reference evidence="1" key="1">
    <citation type="submission" date="2022-10" db="EMBL/GenBank/DDBJ databases">
        <title>De novo draft assembly of the Pseudomonas pretiosus genome isolated from the plants rhizorohere.</title>
        <authorList>
            <person name="Robas M."/>
            <person name="Fernandez V.M."/>
            <person name="Provanza A."/>
            <person name="Jimenez P.A."/>
        </authorList>
    </citation>
    <scope>NUCLEOTIDE SEQUENCE</scope>
    <source>
        <strain evidence="1">SAICEU11T</strain>
    </source>
</reference>
<comment type="caution">
    <text evidence="1">The sequence shown here is derived from an EMBL/GenBank/DDBJ whole genome shotgun (WGS) entry which is preliminary data.</text>
</comment>
<proteinExistence type="predicted"/>
<dbReference type="GeneID" id="301198008"/>
<dbReference type="Proteomes" id="UP001060566">
    <property type="component" value="Unassembled WGS sequence"/>
</dbReference>
<protein>
    <submittedName>
        <fullName evidence="1">Exosporium leader peptide-containing protein</fullName>
    </submittedName>
</protein>
<gene>
    <name evidence="1" type="ORF">NGM45_09190</name>
</gene>
<evidence type="ECO:0000313" key="1">
    <source>
        <dbReference type="EMBL" id="MCW1239245.1"/>
    </source>
</evidence>
<accession>A0ABT3ER17</accession>
<dbReference type="InterPro" id="IPR021201">
    <property type="entry name" value="Leader_pep_exosporium"/>
</dbReference>
<evidence type="ECO:0000313" key="2">
    <source>
        <dbReference type="Proteomes" id="UP001060566"/>
    </source>
</evidence>
<dbReference type="RefSeq" id="WP_264461564.1">
    <property type="nucleotide sequence ID" value="NZ_JAOXJG010000005.1"/>
</dbReference>
<organism evidence="1 2">
    <name type="scientific">Bacillus pretiosus</name>
    <dbReference type="NCBI Taxonomy" id="2983392"/>
    <lineage>
        <taxon>Bacteria</taxon>
        <taxon>Bacillati</taxon>
        <taxon>Bacillota</taxon>
        <taxon>Bacilli</taxon>
        <taxon>Bacillales</taxon>
        <taxon>Bacillaceae</taxon>
        <taxon>Bacillus</taxon>
    </lineage>
</organism>
<sequence>MFNEKSQKDFIFNESISSAAVNPNLVGPTLPPIPPFTMPMGPTGPTGPTGPAGIVSFNFIQETLAMFAPVILSLPPITVGANQIVKLEGVATTVIDAQSTATVYTALSELILRRGNTVLTFQDEFISNTVKPINVGAGVSHNVALAWVDAPSPGTYIYSLRIEAIGANVVGPNVRQRSFSATVIDI</sequence>